<gene>
    <name evidence="2" type="ORF">GCM10023318_06200</name>
</gene>
<protein>
    <submittedName>
        <fullName evidence="2">Uncharacterized protein</fullName>
    </submittedName>
</protein>
<dbReference type="Proteomes" id="UP001500603">
    <property type="component" value="Unassembled WGS sequence"/>
</dbReference>
<name>A0ABP9JTH4_9NOCA</name>
<organism evidence="2 3">
    <name type="scientific">Nocardia callitridis</name>
    <dbReference type="NCBI Taxonomy" id="648753"/>
    <lineage>
        <taxon>Bacteria</taxon>
        <taxon>Bacillati</taxon>
        <taxon>Actinomycetota</taxon>
        <taxon>Actinomycetes</taxon>
        <taxon>Mycobacteriales</taxon>
        <taxon>Nocardiaceae</taxon>
        <taxon>Nocardia</taxon>
    </lineage>
</organism>
<sequence>MLQIFAAGDIDLAGDRAPTLLAKVRDNRFESIRTTGGEHDGVTTLAQQSGGGGTDTAACTGDGDNFRFGGWHEFPFER</sequence>
<dbReference type="EMBL" id="BAABJM010000001">
    <property type="protein sequence ID" value="GAA5043968.1"/>
    <property type="molecule type" value="Genomic_DNA"/>
</dbReference>
<evidence type="ECO:0000313" key="3">
    <source>
        <dbReference type="Proteomes" id="UP001500603"/>
    </source>
</evidence>
<evidence type="ECO:0000256" key="1">
    <source>
        <dbReference type="SAM" id="MobiDB-lite"/>
    </source>
</evidence>
<feature type="region of interest" description="Disordered" evidence="1">
    <location>
        <begin position="33"/>
        <end position="58"/>
    </location>
</feature>
<reference evidence="3" key="1">
    <citation type="journal article" date="2019" name="Int. J. Syst. Evol. Microbiol.">
        <title>The Global Catalogue of Microorganisms (GCM) 10K type strain sequencing project: providing services to taxonomists for standard genome sequencing and annotation.</title>
        <authorList>
            <consortium name="The Broad Institute Genomics Platform"/>
            <consortium name="The Broad Institute Genome Sequencing Center for Infectious Disease"/>
            <person name="Wu L."/>
            <person name="Ma J."/>
        </authorList>
    </citation>
    <scope>NUCLEOTIDE SEQUENCE [LARGE SCALE GENOMIC DNA]</scope>
    <source>
        <strain evidence="3">JCM 18298</strain>
    </source>
</reference>
<comment type="caution">
    <text evidence="2">The sequence shown here is derived from an EMBL/GenBank/DDBJ whole genome shotgun (WGS) entry which is preliminary data.</text>
</comment>
<accession>A0ABP9JTH4</accession>
<keyword evidence="3" id="KW-1185">Reference proteome</keyword>
<evidence type="ECO:0000313" key="2">
    <source>
        <dbReference type="EMBL" id="GAA5043968.1"/>
    </source>
</evidence>
<proteinExistence type="predicted"/>